<dbReference type="InterPro" id="IPR002397">
    <property type="entry name" value="Cyt_P450_B"/>
</dbReference>
<dbReference type="Proteomes" id="UP001595816">
    <property type="component" value="Unassembled WGS sequence"/>
</dbReference>
<dbReference type="PANTHER" id="PTHR46696">
    <property type="entry name" value="P450, PUTATIVE (EUROFUNG)-RELATED"/>
    <property type="match status" value="1"/>
</dbReference>
<keyword evidence="2" id="KW-0560">Oxidoreductase</keyword>
<dbReference type="SUPFAM" id="SSF48264">
    <property type="entry name" value="Cytochrome P450"/>
    <property type="match status" value="1"/>
</dbReference>
<keyword evidence="4" id="KW-1185">Reference proteome</keyword>
<keyword evidence="2" id="KW-0349">Heme</keyword>
<name>A0ABV8M1N1_9ACTN</name>
<comment type="caution">
    <text evidence="3">The sequence shown here is derived from an EMBL/GenBank/DDBJ whole genome shotgun (WGS) entry which is preliminary data.</text>
</comment>
<evidence type="ECO:0000256" key="1">
    <source>
        <dbReference type="ARBA" id="ARBA00010617"/>
    </source>
</evidence>
<proteinExistence type="inferred from homology"/>
<dbReference type="CDD" id="cd11029">
    <property type="entry name" value="CYP107-like"/>
    <property type="match status" value="1"/>
</dbReference>
<dbReference type="EMBL" id="JBHSAY010000033">
    <property type="protein sequence ID" value="MFC4136609.1"/>
    <property type="molecule type" value="Genomic_DNA"/>
</dbReference>
<comment type="similarity">
    <text evidence="1 2">Belongs to the cytochrome P450 family.</text>
</comment>
<dbReference type="InterPro" id="IPR036396">
    <property type="entry name" value="Cyt_P450_sf"/>
</dbReference>
<dbReference type="Gene3D" id="1.10.630.10">
    <property type="entry name" value="Cytochrome P450"/>
    <property type="match status" value="1"/>
</dbReference>
<dbReference type="PANTHER" id="PTHR46696:SF1">
    <property type="entry name" value="CYTOCHROME P450 YJIB-RELATED"/>
    <property type="match status" value="1"/>
</dbReference>
<dbReference type="InterPro" id="IPR001128">
    <property type="entry name" value="Cyt_P450"/>
</dbReference>
<dbReference type="PRINTS" id="PR00359">
    <property type="entry name" value="BP450"/>
</dbReference>
<evidence type="ECO:0000313" key="3">
    <source>
        <dbReference type="EMBL" id="MFC4136609.1"/>
    </source>
</evidence>
<organism evidence="3 4">
    <name type="scientific">Hamadaea flava</name>
    <dbReference type="NCBI Taxonomy" id="1742688"/>
    <lineage>
        <taxon>Bacteria</taxon>
        <taxon>Bacillati</taxon>
        <taxon>Actinomycetota</taxon>
        <taxon>Actinomycetes</taxon>
        <taxon>Micromonosporales</taxon>
        <taxon>Micromonosporaceae</taxon>
        <taxon>Hamadaea</taxon>
    </lineage>
</organism>
<dbReference type="RefSeq" id="WP_253760299.1">
    <property type="nucleotide sequence ID" value="NZ_JAMZDZ010000001.1"/>
</dbReference>
<keyword evidence="2" id="KW-0408">Iron</keyword>
<gene>
    <name evidence="3" type="ORF">ACFOZ4_38890</name>
</gene>
<accession>A0ABV8M1N1</accession>
<dbReference type="PRINTS" id="PR00385">
    <property type="entry name" value="P450"/>
</dbReference>
<evidence type="ECO:0000313" key="4">
    <source>
        <dbReference type="Proteomes" id="UP001595816"/>
    </source>
</evidence>
<keyword evidence="2" id="KW-0479">Metal-binding</keyword>
<evidence type="ECO:0000256" key="2">
    <source>
        <dbReference type="RuleBase" id="RU000461"/>
    </source>
</evidence>
<dbReference type="PROSITE" id="PS00086">
    <property type="entry name" value="CYTOCHROME_P450"/>
    <property type="match status" value="1"/>
</dbReference>
<sequence>MTSTAANPHETLAHLRQSSPAHQIPIGPTAVGWLITRYADVKRALNDPRLSKQALSQRTNGGSPFPVDVRKAMSEHMLNFDPPEHTRLRRLVSASFTARRVEALRPRIEQLTDDLLAGLDGRDTVDLIDDFAFPLPFTVICELIGVPEIDREAFRGWSNTMVAGPAAPPEQMYQAVAATADYVADLIGRKRAEPDDALLSSLIQASDAGAGLTADELSSVVFLLLLAGHETTVNLIGNAVYVLLQRPSMAADLRADPTLVPDAIEEILRYESPVKSSTLRLTTEPVTYGDITIPADEIVIISLLSANRDGDAFIAADEFDPTRTDAGGHVAFGHGIHYCLGAPLARLESQIAVSALLRRYPELRSAVPLDELDWRPGILMHGVTRLPVTLR</sequence>
<dbReference type="InterPro" id="IPR017972">
    <property type="entry name" value="Cyt_P450_CS"/>
</dbReference>
<dbReference type="Pfam" id="PF00067">
    <property type="entry name" value="p450"/>
    <property type="match status" value="1"/>
</dbReference>
<keyword evidence="2" id="KW-0503">Monooxygenase</keyword>
<reference evidence="4" key="1">
    <citation type="journal article" date="2019" name="Int. J. Syst. Evol. Microbiol.">
        <title>The Global Catalogue of Microorganisms (GCM) 10K type strain sequencing project: providing services to taxonomists for standard genome sequencing and annotation.</title>
        <authorList>
            <consortium name="The Broad Institute Genomics Platform"/>
            <consortium name="The Broad Institute Genome Sequencing Center for Infectious Disease"/>
            <person name="Wu L."/>
            <person name="Ma J."/>
        </authorList>
    </citation>
    <scope>NUCLEOTIDE SEQUENCE [LARGE SCALE GENOMIC DNA]</scope>
    <source>
        <strain evidence="4">CGMCC 4.7289</strain>
    </source>
</reference>
<protein>
    <submittedName>
        <fullName evidence="3">Cytochrome P450</fullName>
    </submittedName>
</protein>